<protein>
    <recommendedName>
        <fullName evidence="9">TF-B3 domain-containing protein</fullName>
    </recommendedName>
</protein>
<feature type="compositionally biased region" description="Polar residues" evidence="6">
    <location>
        <begin position="27"/>
        <end position="44"/>
    </location>
</feature>
<comment type="caution">
    <text evidence="7">The sequence shown here is derived from an EMBL/GenBank/DDBJ whole genome shotgun (WGS) entry which is preliminary data.</text>
</comment>
<comment type="subcellular location">
    <subcellularLocation>
        <location evidence="1">Nucleus</location>
    </subcellularLocation>
</comment>
<evidence type="ECO:0000256" key="5">
    <source>
        <dbReference type="ARBA" id="ARBA00023242"/>
    </source>
</evidence>
<gene>
    <name evidence="7" type="ORF">HU200_012071</name>
</gene>
<dbReference type="InterPro" id="IPR015300">
    <property type="entry name" value="DNA-bd_pseudobarrel_sf"/>
</dbReference>
<keyword evidence="8" id="KW-1185">Reference proteome</keyword>
<dbReference type="EMBL" id="JACEFO010000967">
    <property type="protein sequence ID" value="KAF8751397.1"/>
    <property type="molecule type" value="Genomic_DNA"/>
</dbReference>
<dbReference type="OrthoDB" id="668173at2759"/>
<dbReference type="Proteomes" id="UP000636709">
    <property type="component" value="Unassembled WGS sequence"/>
</dbReference>
<keyword evidence="5" id="KW-0539">Nucleus</keyword>
<dbReference type="Gene3D" id="2.40.330.10">
    <property type="entry name" value="DNA-binding pseudobarrel domain"/>
    <property type="match status" value="1"/>
</dbReference>
<evidence type="ECO:0000256" key="4">
    <source>
        <dbReference type="ARBA" id="ARBA00023163"/>
    </source>
</evidence>
<sequence>MNEDGIPFKGKGEPSPSRSSKGDHADSSGNIHANDSERASNTPTLMVPAAAAATTLDEEKKAAPACHGFKFGDNKVSDALLSRLSELGASAPWFVDSKRLQSTDARVNQNRLQLSSRGSISSRAFTDAEKDLARTTDGIPVTAFDASGRGYGMTCKLWKNDKHYRFMGQGWKLFREAHRLTIAKDDHLTRRVTVELWAFRSRALLVKGESGEEEPGGGHPDGAIGLVVLLGEDDGGVKEEVAGAAEAAVAPEESRYLRWFLELMAAVGLLKLRTMGRTKRKRDGD</sequence>
<name>A0A835FFA0_9POAL</name>
<dbReference type="PANTHER" id="PTHR34397">
    <property type="entry name" value="OS05G0237600 PROTEIN"/>
    <property type="match status" value="1"/>
</dbReference>
<reference evidence="7" key="1">
    <citation type="submission" date="2020-07" db="EMBL/GenBank/DDBJ databases">
        <title>Genome sequence and genetic diversity analysis of an under-domesticated orphan crop, white fonio (Digitaria exilis).</title>
        <authorList>
            <person name="Bennetzen J.L."/>
            <person name="Chen S."/>
            <person name="Ma X."/>
            <person name="Wang X."/>
            <person name="Yssel A.E.J."/>
            <person name="Chaluvadi S.R."/>
            <person name="Johnson M."/>
            <person name="Gangashetty P."/>
            <person name="Hamidou F."/>
            <person name="Sanogo M.D."/>
            <person name="Zwaenepoel A."/>
            <person name="Wallace J."/>
            <person name="Van De Peer Y."/>
            <person name="Van Deynze A."/>
        </authorList>
    </citation>
    <scope>NUCLEOTIDE SEQUENCE</scope>
    <source>
        <tissue evidence="7">Leaves</tissue>
    </source>
</reference>
<keyword evidence="3" id="KW-0238">DNA-binding</keyword>
<accession>A0A835FFA0</accession>
<evidence type="ECO:0000256" key="1">
    <source>
        <dbReference type="ARBA" id="ARBA00004123"/>
    </source>
</evidence>
<proteinExistence type="predicted"/>
<organism evidence="7 8">
    <name type="scientific">Digitaria exilis</name>
    <dbReference type="NCBI Taxonomy" id="1010633"/>
    <lineage>
        <taxon>Eukaryota</taxon>
        <taxon>Viridiplantae</taxon>
        <taxon>Streptophyta</taxon>
        <taxon>Embryophyta</taxon>
        <taxon>Tracheophyta</taxon>
        <taxon>Spermatophyta</taxon>
        <taxon>Magnoliopsida</taxon>
        <taxon>Liliopsida</taxon>
        <taxon>Poales</taxon>
        <taxon>Poaceae</taxon>
        <taxon>PACMAD clade</taxon>
        <taxon>Panicoideae</taxon>
        <taxon>Panicodae</taxon>
        <taxon>Paniceae</taxon>
        <taxon>Anthephorinae</taxon>
        <taxon>Digitaria</taxon>
    </lineage>
</organism>
<dbReference type="GO" id="GO:0003677">
    <property type="term" value="F:DNA binding"/>
    <property type="evidence" value="ECO:0007669"/>
    <property type="project" value="UniProtKB-KW"/>
</dbReference>
<evidence type="ECO:0000256" key="2">
    <source>
        <dbReference type="ARBA" id="ARBA00023015"/>
    </source>
</evidence>
<dbReference type="SUPFAM" id="SSF101936">
    <property type="entry name" value="DNA-binding pseudobarrel domain"/>
    <property type="match status" value="1"/>
</dbReference>
<feature type="region of interest" description="Disordered" evidence="6">
    <location>
        <begin position="1"/>
        <end position="44"/>
    </location>
</feature>
<evidence type="ECO:0000256" key="3">
    <source>
        <dbReference type="ARBA" id="ARBA00023125"/>
    </source>
</evidence>
<keyword evidence="4" id="KW-0804">Transcription</keyword>
<dbReference type="GO" id="GO:0005634">
    <property type="term" value="C:nucleus"/>
    <property type="evidence" value="ECO:0007669"/>
    <property type="project" value="UniProtKB-SubCell"/>
</dbReference>
<keyword evidence="2" id="KW-0805">Transcription regulation</keyword>
<evidence type="ECO:0000256" key="6">
    <source>
        <dbReference type="SAM" id="MobiDB-lite"/>
    </source>
</evidence>
<dbReference type="PANTHER" id="PTHR34397:SF16">
    <property type="entry name" value="TF-B3 DOMAIN-CONTAINING PROTEIN"/>
    <property type="match status" value="1"/>
</dbReference>
<dbReference type="AlphaFoldDB" id="A0A835FFA0"/>
<evidence type="ECO:0008006" key="9">
    <source>
        <dbReference type="Google" id="ProtNLM"/>
    </source>
</evidence>
<evidence type="ECO:0000313" key="8">
    <source>
        <dbReference type="Proteomes" id="UP000636709"/>
    </source>
</evidence>
<evidence type="ECO:0000313" key="7">
    <source>
        <dbReference type="EMBL" id="KAF8751397.1"/>
    </source>
</evidence>